<proteinExistence type="predicted"/>
<keyword evidence="4" id="KW-0862">Zinc</keyword>
<evidence type="ECO:0000256" key="2">
    <source>
        <dbReference type="ARBA" id="ARBA00022737"/>
    </source>
</evidence>
<protein>
    <submittedName>
        <fullName evidence="8">GDNF-inducible zinc finger protein 1</fullName>
    </submittedName>
</protein>
<dbReference type="GO" id="GO:0000981">
    <property type="term" value="F:DNA-binding transcription factor activity, RNA polymerase II-specific"/>
    <property type="evidence" value="ECO:0007669"/>
    <property type="project" value="TreeGrafter"/>
</dbReference>
<keyword evidence="1" id="KW-0479">Metal-binding</keyword>
<dbReference type="Gene3D" id="3.30.160.60">
    <property type="entry name" value="Classic Zinc Finger"/>
    <property type="match status" value="2"/>
</dbReference>
<organism evidence="8 9">
    <name type="scientific">Folsomia candida</name>
    <name type="common">Springtail</name>
    <dbReference type="NCBI Taxonomy" id="158441"/>
    <lineage>
        <taxon>Eukaryota</taxon>
        <taxon>Metazoa</taxon>
        <taxon>Ecdysozoa</taxon>
        <taxon>Arthropoda</taxon>
        <taxon>Hexapoda</taxon>
        <taxon>Collembola</taxon>
        <taxon>Entomobryomorpha</taxon>
        <taxon>Isotomoidea</taxon>
        <taxon>Isotomidae</taxon>
        <taxon>Proisotominae</taxon>
        <taxon>Folsomia</taxon>
    </lineage>
</organism>
<feature type="region of interest" description="Disordered" evidence="6">
    <location>
        <begin position="254"/>
        <end position="282"/>
    </location>
</feature>
<dbReference type="Proteomes" id="UP000198287">
    <property type="component" value="Unassembled WGS sequence"/>
</dbReference>
<sequence>MGRASKRALASRLNQNKKTLCQTIIAPCLVCATPARKGFHRVDKVPWGTKQQLIDQSERVIFLLHKLLEFPDERCADLVSRHGQPAGWVMLCQTCNALVGKEIQLGKEIEKLRQQFEASLNRMRRDRDNYKDELRSRIVVEDDDQADVEMGEIGRGIIRDVAKEVWDYLKVEGKDWIDFDAARARKEKDEEIAEEEKDEEVDCECIKIEEVDLDQDQENENVTYPVLQFEENEVLGEEICPDDVEESQLEGDDPLAMECDHSSSASDENSSEKEPDRSKAVQETKKFVKVVVGNRTLKTYQRVKSVPSTDPASEVSSPQVKSPPEPPPPEESEPSYFTPQLYTPSWTWEDLLTWRTSLLDDEINTSPLQIPPLAWLAKKYKISAFPCPRCSRFFHEFQHWLRHDSACLKRRHNKCPHCSLTYQNGKFLEGHIRRSHMAIEFLTCPGCNVVFDELKSFNNHVAKEKTCRQKAIRCGQCKGKYFQTKEAFELHQTTTHSSNTFACAECRHTFPTEAAKDDHVALRHEPDSILVCESREPGAKRYICDVCGRGLISKFKLSRHKEIHIRQEDAPHLCPVCGKRFRLREYLRIHMWSHDPEKRGRYKGKGKGDPTRRGVAGAKIGRPPVEKKTPAGEGGNE</sequence>
<dbReference type="PROSITE" id="PS50157">
    <property type="entry name" value="ZINC_FINGER_C2H2_2"/>
    <property type="match status" value="2"/>
</dbReference>
<evidence type="ECO:0000256" key="5">
    <source>
        <dbReference type="PROSITE-ProRule" id="PRU00042"/>
    </source>
</evidence>
<dbReference type="GO" id="GO:0008270">
    <property type="term" value="F:zinc ion binding"/>
    <property type="evidence" value="ECO:0007669"/>
    <property type="project" value="UniProtKB-KW"/>
</dbReference>
<keyword evidence="3 5" id="KW-0863">Zinc-finger</keyword>
<feature type="region of interest" description="Disordered" evidence="6">
    <location>
        <begin position="597"/>
        <end position="637"/>
    </location>
</feature>
<dbReference type="SUPFAM" id="SSF57667">
    <property type="entry name" value="beta-beta-alpha zinc fingers"/>
    <property type="match status" value="1"/>
</dbReference>
<evidence type="ECO:0000313" key="9">
    <source>
        <dbReference type="Proteomes" id="UP000198287"/>
    </source>
</evidence>
<dbReference type="PANTHER" id="PTHR24409">
    <property type="entry name" value="ZINC FINGER PROTEIN 142"/>
    <property type="match status" value="1"/>
</dbReference>
<reference evidence="8 9" key="1">
    <citation type="submission" date="2015-12" db="EMBL/GenBank/DDBJ databases">
        <title>The genome of Folsomia candida.</title>
        <authorList>
            <person name="Faddeeva A."/>
            <person name="Derks M.F."/>
            <person name="Anvar Y."/>
            <person name="Smit S."/>
            <person name="Van Straalen N."/>
            <person name="Roelofs D."/>
        </authorList>
    </citation>
    <scope>NUCLEOTIDE SEQUENCE [LARGE SCALE GENOMIC DNA]</scope>
    <source>
        <strain evidence="8 9">VU population</strain>
        <tissue evidence="8">Whole body</tissue>
    </source>
</reference>
<evidence type="ECO:0000256" key="1">
    <source>
        <dbReference type="ARBA" id="ARBA00022723"/>
    </source>
</evidence>
<evidence type="ECO:0000313" key="8">
    <source>
        <dbReference type="EMBL" id="OXA62682.1"/>
    </source>
</evidence>
<evidence type="ECO:0000259" key="7">
    <source>
        <dbReference type="PROSITE" id="PS50157"/>
    </source>
</evidence>
<evidence type="ECO:0000256" key="4">
    <source>
        <dbReference type="ARBA" id="ARBA00022833"/>
    </source>
</evidence>
<dbReference type="SMART" id="SM00355">
    <property type="entry name" value="ZnF_C2H2"/>
    <property type="match status" value="6"/>
</dbReference>
<dbReference type="GO" id="GO:0005634">
    <property type="term" value="C:nucleus"/>
    <property type="evidence" value="ECO:0007669"/>
    <property type="project" value="TreeGrafter"/>
</dbReference>
<dbReference type="EMBL" id="LNIX01000001">
    <property type="protein sequence ID" value="OXA62682.1"/>
    <property type="molecule type" value="Genomic_DNA"/>
</dbReference>
<dbReference type="PANTHER" id="PTHR24409:SF295">
    <property type="entry name" value="AZ2-RELATED"/>
    <property type="match status" value="1"/>
</dbReference>
<gene>
    <name evidence="8" type="ORF">Fcan01_00297</name>
</gene>
<dbReference type="AlphaFoldDB" id="A0A226EYK1"/>
<name>A0A226EYK1_FOLCA</name>
<feature type="domain" description="C2H2-type" evidence="7">
    <location>
        <begin position="542"/>
        <end position="569"/>
    </location>
</feature>
<dbReference type="OrthoDB" id="3561125at2759"/>
<keyword evidence="2" id="KW-0677">Repeat</keyword>
<keyword evidence="9" id="KW-1185">Reference proteome</keyword>
<dbReference type="InterPro" id="IPR013087">
    <property type="entry name" value="Znf_C2H2_type"/>
</dbReference>
<dbReference type="InterPro" id="IPR036236">
    <property type="entry name" value="Znf_C2H2_sf"/>
</dbReference>
<dbReference type="FunFam" id="3.30.160.60:FF:000100">
    <property type="entry name" value="Zinc finger 45-like"/>
    <property type="match status" value="1"/>
</dbReference>
<dbReference type="Pfam" id="PF00096">
    <property type="entry name" value="zf-C2H2"/>
    <property type="match status" value="1"/>
</dbReference>
<comment type="caution">
    <text evidence="8">The sequence shown here is derived from an EMBL/GenBank/DDBJ whole genome shotgun (WGS) entry which is preliminary data.</text>
</comment>
<feature type="region of interest" description="Disordered" evidence="6">
    <location>
        <begin position="301"/>
        <end position="336"/>
    </location>
</feature>
<feature type="compositionally biased region" description="Basic and acidic residues" evidence="6">
    <location>
        <begin position="270"/>
        <end position="282"/>
    </location>
</feature>
<accession>A0A226EYK1</accession>
<evidence type="ECO:0000256" key="3">
    <source>
        <dbReference type="ARBA" id="ARBA00022771"/>
    </source>
</evidence>
<dbReference type="PROSITE" id="PS00028">
    <property type="entry name" value="ZINC_FINGER_C2H2_1"/>
    <property type="match status" value="3"/>
</dbReference>
<evidence type="ECO:0000256" key="6">
    <source>
        <dbReference type="SAM" id="MobiDB-lite"/>
    </source>
</evidence>
<feature type="domain" description="C2H2-type" evidence="7">
    <location>
        <begin position="572"/>
        <end position="599"/>
    </location>
</feature>
<dbReference type="GO" id="GO:0000977">
    <property type="term" value="F:RNA polymerase II transcription regulatory region sequence-specific DNA binding"/>
    <property type="evidence" value="ECO:0007669"/>
    <property type="project" value="TreeGrafter"/>
</dbReference>